<proteinExistence type="predicted"/>
<protein>
    <submittedName>
        <fullName evidence="4">Endonuclease/exonuclease/phosphatase</fullName>
    </submittedName>
</protein>
<reference evidence="4 5" key="1">
    <citation type="submission" date="2013-09" db="EMBL/GenBank/DDBJ databases">
        <title>Corchorus capsularis genome sequencing.</title>
        <authorList>
            <person name="Alam M."/>
            <person name="Haque M.S."/>
            <person name="Islam M.S."/>
            <person name="Emdad E.M."/>
            <person name="Islam M.M."/>
            <person name="Ahmed B."/>
            <person name="Halim A."/>
            <person name="Hossen Q.M.M."/>
            <person name="Hossain M.Z."/>
            <person name="Ahmed R."/>
            <person name="Khan M.M."/>
            <person name="Islam R."/>
            <person name="Rashid M.M."/>
            <person name="Khan S.A."/>
            <person name="Rahman M.S."/>
            <person name="Alam M."/>
        </authorList>
    </citation>
    <scope>NUCLEOTIDE SEQUENCE [LARGE SCALE GENOMIC DNA]</scope>
    <source>
        <strain evidence="5">cv. CVL-1</strain>
        <tissue evidence="4">Whole seedling</tissue>
    </source>
</reference>
<keyword evidence="4" id="KW-0255">Endonuclease</keyword>
<feature type="region of interest" description="Disordered" evidence="1">
    <location>
        <begin position="168"/>
        <end position="209"/>
    </location>
</feature>
<dbReference type="SUPFAM" id="SSF56219">
    <property type="entry name" value="DNase I-like"/>
    <property type="match status" value="1"/>
</dbReference>
<gene>
    <name evidence="4" type="ORF">CCACVL1_24984</name>
</gene>
<dbReference type="InterPro" id="IPR036691">
    <property type="entry name" value="Endo/exonu/phosph_ase_sf"/>
</dbReference>
<dbReference type="Pfam" id="PF03372">
    <property type="entry name" value="Exo_endo_phos"/>
    <property type="match status" value="1"/>
</dbReference>
<feature type="compositionally biased region" description="Acidic residues" evidence="1">
    <location>
        <begin position="179"/>
        <end position="200"/>
    </location>
</feature>
<dbReference type="InterPro" id="IPR050410">
    <property type="entry name" value="CCR4/nocturin_mRNA_transcr"/>
</dbReference>
<dbReference type="STRING" id="210143.A0A1R3GM88"/>
<dbReference type="AlphaFoldDB" id="A0A1R3GM88"/>
<dbReference type="EMBL" id="AWWV01014006">
    <property type="protein sequence ID" value="OMO59228.1"/>
    <property type="molecule type" value="Genomic_DNA"/>
</dbReference>
<accession>A0A1R3GM88</accession>
<dbReference type="OrthoDB" id="412787at2759"/>
<keyword evidence="4" id="KW-0269">Exonuclease</keyword>
<sequence length="649" mass="75296">MDFFSCIALVLFLVVIFVLFGSKQQEDPLFGSTQQEDPLFGSKLQHEDPDLLKCIETIDDLVVRCKLFEIPNLVEKVVDRLKVLRQGIIYLHTSIRARKDEEDYEDYLKEFGEAIKHITIAVRYIFSIRAEDIFEGTSIGTLIPASQAWNSLCILLIDELNDGIPHPIQKKKKKKDQSEEYQSEDQSEYQSEDESEDQSEDQTKNMIPDPKHIIEKIESLSDYYSSGVSLGYIEEAMKEALKKKNQHPQPKVLEVGIIIMKRQYSRYIEEVANSFPIVWRRVDTSSSTFKPSSRDIGKRLKVECFLEVEGKFFLANVTVTNKVEKYLSNLYRDWKSRGGRGDDVGTFNVLSYNILADLHSFNPYLSCYGVWEFRRKALLLELRHYNVDILCLQEVQDNHFAEFLAPKLEKLGYLVVYKTKNHTVIRRGEVVREGCAIFYRTNRFRMIRKHEVDYAKEAELALANRNENNVLRKELVKDNVALFLELWDSVNNSRIFVANTHIIASEGARLAKLFQVNTLLRKLKDFTKSKNIPLIICGDFNSHPTSKPYKLLVEGRLKSECVREIDRHGFFIKDKLKHEFLLGNVYVLRKELKFTTKKKETLDYIFYTNKLLKVEEVLKPPSDIKDLVTNGEVKGPSDHIALAARFKVK</sequence>
<dbReference type="Gene3D" id="3.60.10.10">
    <property type="entry name" value="Endonuclease/exonuclease/phosphatase"/>
    <property type="match status" value="1"/>
</dbReference>
<dbReference type="Proteomes" id="UP000188268">
    <property type="component" value="Unassembled WGS sequence"/>
</dbReference>
<dbReference type="PANTHER" id="PTHR12121">
    <property type="entry name" value="CARBON CATABOLITE REPRESSOR PROTEIN 4"/>
    <property type="match status" value="1"/>
</dbReference>
<keyword evidence="4" id="KW-0540">Nuclease</keyword>
<keyword evidence="4" id="KW-0378">Hydrolase</keyword>
<dbReference type="GO" id="GO:0000175">
    <property type="term" value="F:3'-5'-RNA exonuclease activity"/>
    <property type="evidence" value="ECO:0007669"/>
    <property type="project" value="TreeGrafter"/>
</dbReference>
<name>A0A1R3GM88_COCAP</name>
<organism evidence="4 5">
    <name type="scientific">Corchorus capsularis</name>
    <name type="common">Jute</name>
    <dbReference type="NCBI Taxonomy" id="210143"/>
    <lineage>
        <taxon>Eukaryota</taxon>
        <taxon>Viridiplantae</taxon>
        <taxon>Streptophyta</taxon>
        <taxon>Embryophyta</taxon>
        <taxon>Tracheophyta</taxon>
        <taxon>Spermatophyta</taxon>
        <taxon>Magnoliopsida</taxon>
        <taxon>eudicotyledons</taxon>
        <taxon>Gunneridae</taxon>
        <taxon>Pentapetalae</taxon>
        <taxon>rosids</taxon>
        <taxon>malvids</taxon>
        <taxon>Malvales</taxon>
        <taxon>Malvaceae</taxon>
        <taxon>Grewioideae</taxon>
        <taxon>Apeibeae</taxon>
        <taxon>Corchorus</taxon>
    </lineage>
</organism>
<evidence type="ECO:0000256" key="2">
    <source>
        <dbReference type="SAM" id="SignalP"/>
    </source>
</evidence>
<dbReference type="GO" id="GO:0004519">
    <property type="term" value="F:endonuclease activity"/>
    <property type="evidence" value="ECO:0007669"/>
    <property type="project" value="UniProtKB-KW"/>
</dbReference>
<dbReference type="PANTHER" id="PTHR12121:SF34">
    <property type="entry name" value="PROTEIN ANGEL"/>
    <property type="match status" value="1"/>
</dbReference>
<keyword evidence="5" id="KW-1185">Reference proteome</keyword>
<feature type="chain" id="PRO_5013068445" evidence="2">
    <location>
        <begin position="26"/>
        <end position="649"/>
    </location>
</feature>
<evidence type="ECO:0000313" key="4">
    <source>
        <dbReference type="EMBL" id="OMO59228.1"/>
    </source>
</evidence>
<dbReference type="InterPro" id="IPR005135">
    <property type="entry name" value="Endo/exonuclease/phosphatase"/>
</dbReference>
<evidence type="ECO:0000259" key="3">
    <source>
        <dbReference type="Pfam" id="PF03372"/>
    </source>
</evidence>
<evidence type="ECO:0000256" key="1">
    <source>
        <dbReference type="SAM" id="MobiDB-lite"/>
    </source>
</evidence>
<feature type="signal peptide" evidence="2">
    <location>
        <begin position="1"/>
        <end position="25"/>
    </location>
</feature>
<dbReference type="Gramene" id="OMO59228">
    <property type="protein sequence ID" value="OMO59228"/>
    <property type="gene ID" value="CCACVL1_24984"/>
</dbReference>
<feature type="domain" description="Endonuclease/exonuclease/phosphatase" evidence="3">
    <location>
        <begin position="352"/>
        <end position="639"/>
    </location>
</feature>
<evidence type="ECO:0000313" key="5">
    <source>
        <dbReference type="Proteomes" id="UP000188268"/>
    </source>
</evidence>
<comment type="caution">
    <text evidence="4">The sequence shown here is derived from an EMBL/GenBank/DDBJ whole genome shotgun (WGS) entry which is preliminary data.</text>
</comment>
<keyword evidence="2" id="KW-0732">Signal</keyword>